<gene>
    <name evidence="2" type="ORF">MM415A00827_0005</name>
    <name evidence="1" type="ORF">MM415B00742_0049</name>
</gene>
<name>A0A6M3KDC4_9ZZZZ</name>
<evidence type="ECO:0000313" key="2">
    <source>
        <dbReference type="EMBL" id="QJA79812.1"/>
    </source>
</evidence>
<dbReference type="AlphaFoldDB" id="A0A6M3KDC4"/>
<reference evidence="2" key="1">
    <citation type="submission" date="2020-03" db="EMBL/GenBank/DDBJ databases">
        <title>The deep terrestrial virosphere.</title>
        <authorList>
            <person name="Holmfeldt K."/>
            <person name="Nilsson E."/>
            <person name="Simone D."/>
            <person name="Lopez-Fernandez M."/>
            <person name="Wu X."/>
            <person name="de Brujin I."/>
            <person name="Lundin D."/>
            <person name="Andersson A."/>
            <person name="Bertilsson S."/>
            <person name="Dopson M."/>
        </authorList>
    </citation>
    <scope>NUCLEOTIDE SEQUENCE</scope>
    <source>
        <strain evidence="2">MM415A00827</strain>
        <strain evidence="1">MM415B00742</strain>
    </source>
</reference>
<accession>A0A6M3KDC4</accession>
<organism evidence="2">
    <name type="scientific">viral metagenome</name>
    <dbReference type="NCBI Taxonomy" id="1070528"/>
    <lineage>
        <taxon>unclassified sequences</taxon>
        <taxon>metagenomes</taxon>
        <taxon>organismal metagenomes</taxon>
    </lineage>
</organism>
<proteinExistence type="predicted"/>
<dbReference type="EMBL" id="MT142396">
    <property type="protein sequence ID" value="QJA79812.1"/>
    <property type="molecule type" value="Genomic_DNA"/>
</dbReference>
<protein>
    <submittedName>
        <fullName evidence="2">Uncharacterized protein</fullName>
    </submittedName>
</protein>
<evidence type="ECO:0000313" key="1">
    <source>
        <dbReference type="EMBL" id="QJA62709.1"/>
    </source>
</evidence>
<sequence length="112" mass="13050">MERTREEQIEIANEIIRQLGGRKFTVMTGAKDYMAIDKGLCFALPGTITKNHINRVRIILDPSDTYTVGFWNYRKQKNIHTPSMKKISEHTRIYFDMLQSVFKSETGLDTHL</sequence>
<dbReference type="EMBL" id="MT141478">
    <property type="protein sequence ID" value="QJA62709.1"/>
    <property type="molecule type" value="Genomic_DNA"/>
</dbReference>